<dbReference type="Proteomes" id="UP000740605">
    <property type="component" value="Unassembled WGS sequence"/>
</dbReference>
<sequence>MISGPIPVLAVGDVLERHVVLTPASLTLFSGGRPRDTVAWLEVAEASARLPRVRLVPPRVADALAGLVAAYLGPVAASSMTGEVRVRTHDGMAREWQIDGHHAAGYRSEDVLRAARLFAHLTAAPQSRRLLGDPDEVLALLARATPAR</sequence>
<reference evidence="1 2" key="1">
    <citation type="submission" date="2021-03" db="EMBL/GenBank/DDBJ databases">
        <title>Microbacterium pauli sp. nov., isolated from microfiltered milk.</title>
        <authorList>
            <person name="Bellassi P."/>
            <person name="Fontana A."/>
            <person name="Callegari M.L."/>
            <person name="Lorenzo M."/>
            <person name="Cappa F."/>
        </authorList>
    </citation>
    <scope>NUCLEOTIDE SEQUENCE [LARGE SCALE GENOMIC DNA]</scope>
    <source>
        <strain evidence="1 2">DSM 18909</strain>
    </source>
</reference>
<evidence type="ECO:0000313" key="1">
    <source>
        <dbReference type="EMBL" id="MBT8796800.1"/>
    </source>
</evidence>
<protein>
    <submittedName>
        <fullName evidence="1">Uncharacterized protein</fullName>
    </submittedName>
</protein>
<evidence type="ECO:0000313" key="2">
    <source>
        <dbReference type="Proteomes" id="UP000740605"/>
    </source>
</evidence>
<organism evidence="1 2">
    <name type="scientific">Microbacterium flavum</name>
    <dbReference type="NCBI Taxonomy" id="415216"/>
    <lineage>
        <taxon>Bacteria</taxon>
        <taxon>Bacillati</taxon>
        <taxon>Actinomycetota</taxon>
        <taxon>Actinomycetes</taxon>
        <taxon>Micrococcales</taxon>
        <taxon>Microbacteriaceae</taxon>
        <taxon>Microbacterium</taxon>
    </lineage>
</organism>
<dbReference type="EMBL" id="JAFLHG010000001">
    <property type="protein sequence ID" value="MBT8796800.1"/>
    <property type="molecule type" value="Genomic_DNA"/>
</dbReference>
<dbReference type="RefSeq" id="WP_215486038.1">
    <property type="nucleotide sequence ID" value="NZ_BAAAPJ010000001.1"/>
</dbReference>
<comment type="caution">
    <text evidence="1">The sequence shown here is derived from an EMBL/GenBank/DDBJ whole genome shotgun (WGS) entry which is preliminary data.</text>
</comment>
<proteinExistence type="predicted"/>
<name>A0ABS5XQK0_9MICO</name>
<gene>
    <name evidence="1" type="ORF">J0P97_01745</name>
</gene>
<keyword evidence="2" id="KW-1185">Reference proteome</keyword>
<accession>A0ABS5XQK0</accession>